<gene>
    <name evidence="1" type="ORF">LIER_15097</name>
</gene>
<reference evidence="1 2" key="1">
    <citation type="submission" date="2024-01" db="EMBL/GenBank/DDBJ databases">
        <title>The complete chloroplast genome sequence of Lithospermum erythrorhizon: insights into the phylogenetic relationship among Boraginaceae species and the maternal lineages of purple gromwells.</title>
        <authorList>
            <person name="Okada T."/>
            <person name="Watanabe K."/>
        </authorList>
    </citation>
    <scope>NUCLEOTIDE SEQUENCE [LARGE SCALE GENOMIC DNA]</scope>
</reference>
<keyword evidence="2" id="KW-1185">Reference proteome</keyword>
<proteinExistence type="predicted"/>
<dbReference type="EMBL" id="BAABME010003217">
    <property type="protein sequence ID" value="GAA0157944.1"/>
    <property type="molecule type" value="Genomic_DNA"/>
</dbReference>
<dbReference type="Proteomes" id="UP001454036">
    <property type="component" value="Unassembled WGS sequence"/>
</dbReference>
<comment type="caution">
    <text evidence="1">The sequence shown here is derived from an EMBL/GenBank/DDBJ whole genome shotgun (WGS) entry which is preliminary data.</text>
</comment>
<evidence type="ECO:0000313" key="1">
    <source>
        <dbReference type="EMBL" id="GAA0157944.1"/>
    </source>
</evidence>
<protein>
    <submittedName>
        <fullName evidence="1">Uncharacterized protein</fullName>
    </submittedName>
</protein>
<organism evidence="1 2">
    <name type="scientific">Lithospermum erythrorhizon</name>
    <name type="common">Purple gromwell</name>
    <name type="synonym">Lithospermum officinale var. erythrorhizon</name>
    <dbReference type="NCBI Taxonomy" id="34254"/>
    <lineage>
        <taxon>Eukaryota</taxon>
        <taxon>Viridiplantae</taxon>
        <taxon>Streptophyta</taxon>
        <taxon>Embryophyta</taxon>
        <taxon>Tracheophyta</taxon>
        <taxon>Spermatophyta</taxon>
        <taxon>Magnoliopsida</taxon>
        <taxon>eudicotyledons</taxon>
        <taxon>Gunneridae</taxon>
        <taxon>Pentapetalae</taxon>
        <taxon>asterids</taxon>
        <taxon>lamiids</taxon>
        <taxon>Boraginales</taxon>
        <taxon>Boraginaceae</taxon>
        <taxon>Boraginoideae</taxon>
        <taxon>Lithospermeae</taxon>
        <taxon>Lithospermum</taxon>
    </lineage>
</organism>
<dbReference type="AlphaFoldDB" id="A0AAV3Q2I8"/>
<name>A0AAV3Q2I8_LITER</name>
<accession>A0AAV3Q2I8</accession>
<evidence type="ECO:0000313" key="2">
    <source>
        <dbReference type="Proteomes" id="UP001454036"/>
    </source>
</evidence>
<sequence length="106" mass="11340">MEQGFDSEPIDRSKILNIKPLRSLAPVFPSPPGMSFASNPQASFPFVCVPPTGPFPPAPLNAFRTPDTANGSTGRAMRGGRSQAEDGFSDELVALKCILLIQTMPH</sequence>